<dbReference type="RefSeq" id="WP_101879091.1">
    <property type="nucleotide sequence ID" value="NZ_JBDGDJ010000027.1"/>
</dbReference>
<dbReference type="Proteomes" id="UP000234840">
    <property type="component" value="Unassembled WGS sequence"/>
</dbReference>
<proteinExistence type="predicted"/>
<organism evidence="2 3">
    <name type="scientific">Mediterraneibacter gnavus</name>
    <name type="common">Ruminococcus gnavus</name>
    <dbReference type="NCBI Taxonomy" id="33038"/>
    <lineage>
        <taxon>Bacteria</taxon>
        <taxon>Bacillati</taxon>
        <taxon>Bacillota</taxon>
        <taxon>Clostridia</taxon>
        <taxon>Lachnospirales</taxon>
        <taxon>Lachnospiraceae</taxon>
        <taxon>Mediterraneibacter</taxon>
    </lineage>
</organism>
<name>A0A2N5Q123_MEDGN</name>
<protein>
    <submittedName>
        <fullName evidence="2">Uncharacterized protein</fullName>
    </submittedName>
</protein>
<accession>A0A2N5Q123</accession>
<dbReference type="EMBL" id="NIHW01000011">
    <property type="protein sequence ID" value="PLT87711.1"/>
    <property type="molecule type" value="Genomic_DNA"/>
</dbReference>
<dbReference type="EMBL" id="NIHM01000002">
    <property type="protein sequence ID" value="PLT57790.1"/>
    <property type="molecule type" value="Genomic_DNA"/>
</dbReference>
<dbReference type="AlphaFoldDB" id="A0A2N5Q123"/>
<evidence type="ECO:0000313" key="1">
    <source>
        <dbReference type="EMBL" id="PLT57790.1"/>
    </source>
</evidence>
<gene>
    <name evidence="1" type="ORF">CDL18_02185</name>
    <name evidence="2" type="ORF">CDL20_05785</name>
</gene>
<comment type="caution">
    <text evidence="2">The sequence shown here is derived from an EMBL/GenBank/DDBJ whole genome shotgun (WGS) entry which is preliminary data.</text>
</comment>
<reference evidence="3 4" key="1">
    <citation type="journal article" date="2017" name="Genome Med.">
        <title>A novel Ruminococcus gnavus clade enriched in inflammatory bowel disease patients.</title>
        <authorList>
            <person name="Hall A.B."/>
            <person name="Yassour M."/>
            <person name="Sauk J."/>
            <person name="Garner A."/>
            <person name="Jiang X."/>
            <person name="Arthur T."/>
            <person name="Lagoudas G.K."/>
            <person name="Vatanen T."/>
            <person name="Fornelos N."/>
            <person name="Wilson R."/>
            <person name="Bertha M."/>
            <person name="Cohen M."/>
            <person name="Garber J."/>
            <person name="Khalili H."/>
            <person name="Gevers D."/>
            <person name="Ananthakrishnan A.N."/>
            <person name="Kugathasan S."/>
            <person name="Lander E.S."/>
            <person name="Blainey P."/>
            <person name="Vlamakis H."/>
            <person name="Xavier R.J."/>
            <person name="Huttenhower C."/>
        </authorList>
    </citation>
    <scope>NUCLEOTIDE SEQUENCE [LARGE SCALE GENOMIC DNA]</scope>
    <source>
        <strain evidence="1 4">RJX1118</strain>
        <strain evidence="2 3">RJX1128</strain>
    </source>
</reference>
<dbReference type="Proteomes" id="UP000234849">
    <property type="component" value="Unassembled WGS sequence"/>
</dbReference>
<evidence type="ECO:0000313" key="4">
    <source>
        <dbReference type="Proteomes" id="UP000234849"/>
    </source>
</evidence>
<evidence type="ECO:0000313" key="3">
    <source>
        <dbReference type="Proteomes" id="UP000234840"/>
    </source>
</evidence>
<evidence type="ECO:0000313" key="2">
    <source>
        <dbReference type="EMBL" id="PLT87711.1"/>
    </source>
</evidence>
<sequence>MMYLYQTLPDETEIVHSHLIIEDGVQKVIVHFERPTEDGFDSARCSLPEYTWIFKHGYSTNEISFFEQFLHENEQELYELACKKPHKKGKERK</sequence>